<evidence type="ECO:0000313" key="2">
    <source>
        <dbReference type="EMBL" id="GBG84767.1"/>
    </source>
</evidence>
<protein>
    <submittedName>
        <fullName evidence="2">Uncharacterized protein</fullName>
    </submittedName>
</protein>
<name>A0A388LR22_CHABU</name>
<dbReference type="AlphaFoldDB" id="A0A388LR22"/>
<proteinExistence type="predicted"/>
<evidence type="ECO:0000313" key="3">
    <source>
        <dbReference type="Proteomes" id="UP000265515"/>
    </source>
</evidence>
<dbReference type="Proteomes" id="UP000265515">
    <property type="component" value="Unassembled WGS sequence"/>
</dbReference>
<feature type="compositionally biased region" description="Basic and acidic residues" evidence="1">
    <location>
        <begin position="167"/>
        <end position="177"/>
    </location>
</feature>
<comment type="caution">
    <text evidence="2">The sequence shown here is derived from an EMBL/GenBank/DDBJ whole genome shotgun (WGS) entry which is preliminary data.</text>
</comment>
<organism evidence="2 3">
    <name type="scientific">Chara braunii</name>
    <name type="common">Braun's stonewort</name>
    <dbReference type="NCBI Taxonomy" id="69332"/>
    <lineage>
        <taxon>Eukaryota</taxon>
        <taxon>Viridiplantae</taxon>
        <taxon>Streptophyta</taxon>
        <taxon>Charophyceae</taxon>
        <taxon>Charales</taxon>
        <taxon>Characeae</taxon>
        <taxon>Chara</taxon>
    </lineage>
</organism>
<evidence type="ECO:0000256" key="1">
    <source>
        <dbReference type="SAM" id="MobiDB-lite"/>
    </source>
</evidence>
<keyword evidence="3" id="KW-1185">Reference proteome</keyword>
<feature type="compositionally biased region" description="Basic and acidic residues" evidence="1">
    <location>
        <begin position="80"/>
        <end position="90"/>
    </location>
</feature>
<feature type="region of interest" description="Disordered" evidence="1">
    <location>
        <begin position="153"/>
        <end position="177"/>
    </location>
</feature>
<sequence length="177" mass="18807">MEVGHSAEGSRGRDVGRQPRRLPAGEGAARRTSGRRKWGRAGGAAGGGGRAVRAGRSQSGEVEVGMEKWDRRGKSGSGDRGGDRWEEVGRRKPGWGGKLPDRGRGREVLGGSQDQGREVGIGAGKPGSRKRWGLMEESRDWGQRWISMEEVGGGMLGCGRKSTKGTRGREVDGGGLE</sequence>
<dbReference type="EMBL" id="BFEA01000490">
    <property type="protein sequence ID" value="GBG84767.1"/>
    <property type="molecule type" value="Genomic_DNA"/>
</dbReference>
<reference evidence="2 3" key="1">
    <citation type="journal article" date="2018" name="Cell">
        <title>The Chara Genome: Secondary Complexity and Implications for Plant Terrestrialization.</title>
        <authorList>
            <person name="Nishiyama T."/>
            <person name="Sakayama H."/>
            <person name="Vries J.D."/>
            <person name="Buschmann H."/>
            <person name="Saint-Marcoux D."/>
            <person name="Ullrich K.K."/>
            <person name="Haas F.B."/>
            <person name="Vanderstraeten L."/>
            <person name="Becker D."/>
            <person name="Lang D."/>
            <person name="Vosolsobe S."/>
            <person name="Rombauts S."/>
            <person name="Wilhelmsson P.K.I."/>
            <person name="Janitza P."/>
            <person name="Kern R."/>
            <person name="Heyl A."/>
            <person name="Rumpler F."/>
            <person name="Villalobos L.I.A.C."/>
            <person name="Clay J.M."/>
            <person name="Skokan R."/>
            <person name="Toyoda A."/>
            <person name="Suzuki Y."/>
            <person name="Kagoshima H."/>
            <person name="Schijlen E."/>
            <person name="Tajeshwar N."/>
            <person name="Catarino B."/>
            <person name="Hetherington A.J."/>
            <person name="Saltykova A."/>
            <person name="Bonnot C."/>
            <person name="Breuninger H."/>
            <person name="Symeonidi A."/>
            <person name="Radhakrishnan G.V."/>
            <person name="Van Nieuwerburgh F."/>
            <person name="Deforce D."/>
            <person name="Chang C."/>
            <person name="Karol K.G."/>
            <person name="Hedrich R."/>
            <person name="Ulvskov P."/>
            <person name="Glockner G."/>
            <person name="Delwiche C.F."/>
            <person name="Petrasek J."/>
            <person name="Van de Peer Y."/>
            <person name="Friml J."/>
            <person name="Beilby M."/>
            <person name="Dolan L."/>
            <person name="Kohara Y."/>
            <person name="Sugano S."/>
            <person name="Fujiyama A."/>
            <person name="Delaux P.-M."/>
            <person name="Quint M."/>
            <person name="TheiBen G."/>
            <person name="Hagemann M."/>
            <person name="Harholt J."/>
            <person name="Dunand C."/>
            <person name="Zachgo S."/>
            <person name="Langdale J."/>
            <person name="Maumus F."/>
            <person name="Straeten D.V.D."/>
            <person name="Gould S.B."/>
            <person name="Rensing S.A."/>
        </authorList>
    </citation>
    <scope>NUCLEOTIDE SEQUENCE [LARGE SCALE GENOMIC DNA]</scope>
    <source>
        <strain evidence="2 3">S276</strain>
    </source>
</reference>
<feature type="region of interest" description="Disordered" evidence="1">
    <location>
        <begin position="1"/>
        <end position="130"/>
    </location>
</feature>
<accession>A0A388LR22</accession>
<gene>
    <name evidence="2" type="ORF">CBR_g39144</name>
</gene>
<dbReference type="Gramene" id="GBG84767">
    <property type="protein sequence ID" value="GBG84767"/>
    <property type="gene ID" value="CBR_g39144"/>
</dbReference>
<feature type="compositionally biased region" description="Basic and acidic residues" evidence="1">
    <location>
        <begin position="8"/>
        <end position="17"/>
    </location>
</feature>
<feature type="compositionally biased region" description="Gly residues" evidence="1">
    <location>
        <begin position="40"/>
        <end position="50"/>
    </location>
</feature>